<sequence length="720" mass="79922">MNRGPMEAAATADLPLSTDDRVRREALFRALDAAAQVAEPGQLRAVAYLRVSTEDQRKGFGVAYTGRRVVKHIAQKGWALVDIFADEGFSGSLDHTQRPDVKELMRQARTTPTPFDVVVVYEDRAIGRKGRAFWPWTWELQDLGVFTAVVVGDYDNTTEEGESRMRKAADRAEDELVTIRNRTQGGLQEKAEFMGDEGAYLGGNVPFGYRIRNKGMTGESRLVPDDCECTGECATNHETDCMHLAVERFVATLSYEKTGEELNKAGFRRKNGALWDYGSVWNLLNSRVTLEAVMVHRGSKDVVLDKEGKPRYGKPVEIKLKPILTPRELADLAEAKAKRPRRRTPKTFVYTLAGRIVSPCGRVYVGNGKSRQGDKHGRSPFKAMRCSNAAGSVPKTERCDCPIIRAEPVERESWRLVKSFLQDPEELQRLATEALAKRAQTGADFDGRLKDLGRRIAESEESIDLMLMAATQQARARRMSRTEAEAYITRMTAQPNADLADLHKQRVEIERWKADSAEAEDTAQQLAALAKKARVRLEDKTLEEQAELFNLLQTEVEIIGVVPSRPLGRPCQACAFFVERGLMVPHLTDVAWSRVADIVPQFSPRYSSREILAGFFQKARTGVSWRSLDAGVPHTTLMNYWIRWGAAGGLEAVMERLAGLPGTPPPDHDKVTVRVRCIILPDVLLSGPGQDVNGALGSSDGSTVGEIRSRTGSADRVAGR</sequence>
<dbReference type="InterPro" id="IPR006118">
    <property type="entry name" value="Recombinase_CS"/>
</dbReference>
<keyword evidence="3" id="KW-0233">DNA recombination</keyword>
<dbReference type="PANTHER" id="PTHR30461:SF2">
    <property type="entry name" value="SERINE RECOMBINASE PINE-RELATED"/>
    <property type="match status" value="1"/>
</dbReference>
<dbReference type="CDD" id="cd00338">
    <property type="entry name" value="Ser_Recombinase"/>
    <property type="match status" value="1"/>
</dbReference>
<proteinExistence type="predicted"/>
<dbReference type="RefSeq" id="WP_308430643.1">
    <property type="nucleotide sequence ID" value="NZ_BMSX01000010.1"/>
</dbReference>
<dbReference type="InterPro" id="IPR006119">
    <property type="entry name" value="Resolv_N"/>
</dbReference>
<evidence type="ECO:0000256" key="3">
    <source>
        <dbReference type="ARBA" id="ARBA00023172"/>
    </source>
</evidence>
<dbReference type="PROSITE" id="PS00397">
    <property type="entry name" value="RECOMBINASES_1"/>
    <property type="match status" value="1"/>
</dbReference>
<dbReference type="Pfam" id="PF00239">
    <property type="entry name" value="Resolvase"/>
    <property type="match status" value="1"/>
</dbReference>
<evidence type="ECO:0000256" key="1">
    <source>
        <dbReference type="ARBA" id="ARBA00022908"/>
    </source>
</evidence>
<dbReference type="SUPFAM" id="SSF53041">
    <property type="entry name" value="Resolvase-like"/>
    <property type="match status" value="1"/>
</dbReference>
<evidence type="ECO:0000256" key="7">
    <source>
        <dbReference type="SAM" id="MobiDB-lite"/>
    </source>
</evidence>
<organism evidence="9 10">
    <name type="scientific">Streptomyces aurantiogriseus</name>
    <dbReference type="NCBI Taxonomy" id="66870"/>
    <lineage>
        <taxon>Bacteria</taxon>
        <taxon>Bacillati</taxon>
        <taxon>Actinomycetota</taxon>
        <taxon>Actinomycetes</taxon>
        <taxon>Kitasatosporales</taxon>
        <taxon>Streptomycetaceae</taxon>
        <taxon>Streptomyces</taxon>
    </lineage>
</organism>
<keyword evidence="2" id="KW-0238">DNA-binding</keyword>
<gene>
    <name evidence="9" type="ORF">GCM10010251_45040</name>
</gene>
<evidence type="ECO:0000256" key="2">
    <source>
        <dbReference type="ARBA" id="ARBA00023125"/>
    </source>
</evidence>
<name>A0A918CHZ9_9ACTN</name>
<dbReference type="SMART" id="SM00857">
    <property type="entry name" value="Resolvase"/>
    <property type="match status" value="1"/>
</dbReference>
<dbReference type="PANTHER" id="PTHR30461">
    <property type="entry name" value="DNA-INVERTASE FROM LAMBDOID PROPHAGE"/>
    <property type="match status" value="1"/>
</dbReference>
<dbReference type="InterPro" id="IPR050639">
    <property type="entry name" value="SSR_resolvase"/>
</dbReference>
<evidence type="ECO:0000313" key="10">
    <source>
        <dbReference type="Proteomes" id="UP000658320"/>
    </source>
</evidence>
<protein>
    <submittedName>
        <fullName evidence="9">DNA recombinase</fullName>
    </submittedName>
</protein>
<keyword evidence="1" id="KW-0229">DNA integration</keyword>
<reference evidence="9" key="1">
    <citation type="journal article" date="2014" name="Int. J. Syst. Evol. Microbiol.">
        <title>Complete genome sequence of Corynebacterium casei LMG S-19264T (=DSM 44701T), isolated from a smear-ripened cheese.</title>
        <authorList>
            <consortium name="US DOE Joint Genome Institute (JGI-PGF)"/>
            <person name="Walter F."/>
            <person name="Albersmeier A."/>
            <person name="Kalinowski J."/>
            <person name="Ruckert C."/>
        </authorList>
    </citation>
    <scope>NUCLEOTIDE SEQUENCE</scope>
    <source>
        <strain evidence="9">JCM 4346</strain>
    </source>
</reference>
<evidence type="ECO:0000259" key="8">
    <source>
        <dbReference type="SMART" id="SM00857"/>
    </source>
</evidence>
<feature type="region of interest" description="Disordered" evidence="7">
    <location>
        <begin position="694"/>
        <end position="720"/>
    </location>
</feature>
<feature type="active site" description="O-(5'-phospho-DNA)-serine intermediate" evidence="4 5">
    <location>
        <position position="52"/>
    </location>
</feature>
<dbReference type="Pfam" id="PF07508">
    <property type="entry name" value="Recombinase"/>
    <property type="match status" value="1"/>
</dbReference>
<dbReference type="Gene3D" id="3.90.1750.20">
    <property type="entry name" value="Putative Large Serine Recombinase, Chain B, Domain 2"/>
    <property type="match status" value="1"/>
</dbReference>
<dbReference type="InterPro" id="IPR038109">
    <property type="entry name" value="DNA_bind_recomb_sf"/>
</dbReference>
<dbReference type="InterPro" id="IPR011109">
    <property type="entry name" value="DNA_bind_recombinase_dom"/>
</dbReference>
<reference evidence="9" key="2">
    <citation type="submission" date="2020-09" db="EMBL/GenBank/DDBJ databases">
        <authorList>
            <person name="Sun Q."/>
            <person name="Ohkuma M."/>
        </authorList>
    </citation>
    <scope>NUCLEOTIDE SEQUENCE</scope>
    <source>
        <strain evidence="9">JCM 4346</strain>
    </source>
</reference>
<evidence type="ECO:0000256" key="4">
    <source>
        <dbReference type="PIRSR" id="PIRSR606118-50"/>
    </source>
</evidence>
<dbReference type="GO" id="GO:0003677">
    <property type="term" value="F:DNA binding"/>
    <property type="evidence" value="ECO:0007669"/>
    <property type="project" value="UniProtKB-KW"/>
</dbReference>
<evidence type="ECO:0000256" key="5">
    <source>
        <dbReference type="PROSITE-ProRule" id="PRU10137"/>
    </source>
</evidence>
<comment type="caution">
    <text evidence="9">The sequence shown here is derived from an EMBL/GenBank/DDBJ whole genome shotgun (WGS) entry which is preliminary data.</text>
</comment>
<feature type="coiled-coil region" evidence="6">
    <location>
        <begin position="502"/>
        <end position="529"/>
    </location>
</feature>
<dbReference type="EMBL" id="BMSX01000010">
    <property type="protein sequence ID" value="GGR23958.1"/>
    <property type="molecule type" value="Genomic_DNA"/>
</dbReference>
<dbReference type="GO" id="GO:0015074">
    <property type="term" value="P:DNA integration"/>
    <property type="evidence" value="ECO:0007669"/>
    <property type="project" value="UniProtKB-KW"/>
</dbReference>
<dbReference type="GO" id="GO:0000150">
    <property type="term" value="F:DNA strand exchange activity"/>
    <property type="evidence" value="ECO:0007669"/>
    <property type="project" value="InterPro"/>
</dbReference>
<accession>A0A918CHZ9</accession>
<evidence type="ECO:0000313" key="9">
    <source>
        <dbReference type="EMBL" id="GGR23958.1"/>
    </source>
</evidence>
<dbReference type="Proteomes" id="UP000658320">
    <property type="component" value="Unassembled WGS sequence"/>
</dbReference>
<evidence type="ECO:0000256" key="6">
    <source>
        <dbReference type="SAM" id="Coils"/>
    </source>
</evidence>
<dbReference type="Gene3D" id="3.40.50.1390">
    <property type="entry name" value="Resolvase, N-terminal catalytic domain"/>
    <property type="match status" value="1"/>
</dbReference>
<keyword evidence="10" id="KW-1185">Reference proteome</keyword>
<dbReference type="AlphaFoldDB" id="A0A918CHZ9"/>
<dbReference type="InterPro" id="IPR036162">
    <property type="entry name" value="Resolvase-like_N_sf"/>
</dbReference>
<feature type="domain" description="Resolvase/invertase-type recombinase catalytic" evidence="8">
    <location>
        <begin position="45"/>
        <end position="200"/>
    </location>
</feature>
<keyword evidence="6" id="KW-0175">Coiled coil</keyword>